<evidence type="ECO:0000256" key="8">
    <source>
        <dbReference type="ARBA" id="ARBA00023268"/>
    </source>
</evidence>
<dbReference type="OrthoDB" id="117622at2759"/>
<dbReference type="EMBL" id="SZYD01000007">
    <property type="protein sequence ID" value="KAD5802354.1"/>
    <property type="molecule type" value="Genomic_DNA"/>
</dbReference>
<reference evidence="10 11" key="1">
    <citation type="submission" date="2019-05" db="EMBL/GenBank/DDBJ databases">
        <title>Mikania micrantha, genome provides insights into the molecular mechanism of rapid growth.</title>
        <authorList>
            <person name="Liu B."/>
        </authorList>
    </citation>
    <scope>NUCLEOTIDE SEQUENCE [LARGE SCALE GENOMIC DNA]</scope>
    <source>
        <strain evidence="10">NLD-2019</strain>
        <tissue evidence="10">Leaf</tissue>
    </source>
</reference>
<dbReference type="PANTHER" id="PTHR37984:SF5">
    <property type="entry name" value="PROTEIN NYNRIN-LIKE"/>
    <property type="match status" value="1"/>
</dbReference>
<dbReference type="FunFam" id="3.10.10.10:FF:000007">
    <property type="entry name" value="Retrovirus-related Pol polyprotein from transposon 17.6-like Protein"/>
    <property type="match status" value="1"/>
</dbReference>
<evidence type="ECO:0000259" key="9">
    <source>
        <dbReference type="PROSITE" id="PS50878"/>
    </source>
</evidence>
<dbReference type="InterPro" id="IPR043128">
    <property type="entry name" value="Rev_trsase/Diguanyl_cyclase"/>
</dbReference>
<keyword evidence="1" id="KW-0645">Protease</keyword>
<dbReference type="GO" id="GO:0006508">
    <property type="term" value="P:proteolysis"/>
    <property type="evidence" value="ECO:0007669"/>
    <property type="project" value="UniProtKB-KW"/>
</dbReference>
<dbReference type="AlphaFoldDB" id="A0A5N6NZD1"/>
<dbReference type="InterPro" id="IPR043502">
    <property type="entry name" value="DNA/RNA_pol_sf"/>
</dbReference>
<keyword evidence="7" id="KW-0695">RNA-directed DNA polymerase</keyword>
<evidence type="ECO:0000256" key="1">
    <source>
        <dbReference type="ARBA" id="ARBA00022670"/>
    </source>
</evidence>
<dbReference type="FunFam" id="3.10.20.370:FF:000001">
    <property type="entry name" value="Retrovirus-related Pol polyprotein from transposon 17.6-like protein"/>
    <property type="match status" value="1"/>
</dbReference>
<evidence type="ECO:0000256" key="3">
    <source>
        <dbReference type="ARBA" id="ARBA00022695"/>
    </source>
</evidence>
<dbReference type="FunFam" id="3.30.70.270:FF:000020">
    <property type="entry name" value="Transposon Tf2-6 polyprotein-like Protein"/>
    <property type="match status" value="1"/>
</dbReference>
<dbReference type="SUPFAM" id="SSF56672">
    <property type="entry name" value="DNA/RNA polymerases"/>
    <property type="match status" value="1"/>
</dbReference>
<organism evidence="10 11">
    <name type="scientific">Mikania micrantha</name>
    <name type="common">bitter vine</name>
    <dbReference type="NCBI Taxonomy" id="192012"/>
    <lineage>
        <taxon>Eukaryota</taxon>
        <taxon>Viridiplantae</taxon>
        <taxon>Streptophyta</taxon>
        <taxon>Embryophyta</taxon>
        <taxon>Tracheophyta</taxon>
        <taxon>Spermatophyta</taxon>
        <taxon>Magnoliopsida</taxon>
        <taxon>eudicotyledons</taxon>
        <taxon>Gunneridae</taxon>
        <taxon>Pentapetalae</taxon>
        <taxon>asterids</taxon>
        <taxon>campanulids</taxon>
        <taxon>Asterales</taxon>
        <taxon>Asteraceae</taxon>
        <taxon>Asteroideae</taxon>
        <taxon>Heliantheae alliance</taxon>
        <taxon>Eupatorieae</taxon>
        <taxon>Mikania</taxon>
    </lineage>
</organism>
<dbReference type="Pfam" id="PF00078">
    <property type="entry name" value="RVT_1"/>
    <property type="match status" value="1"/>
</dbReference>
<dbReference type="GO" id="GO:0008233">
    <property type="term" value="F:peptidase activity"/>
    <property type="evidence" value="ECO:0007669"/>
    <property type="project" value="UniProtKB-KW"/>
</dbReference>
<accession>A0A5N6NZD1</accession>
<evidence type="ECO:0000256" key="6">
    <source>
        <dbReference type="ARBA" id="ARBA00022801"/>
    </source>
</evidence>
<keyword evidence="6" id="KW-0378">Hydrolase</keyword>
<dbReference type="GO" id="GO:0003964">
    <property type="term" value="F:RNA-directed DNA polymerase activity"/>
    <property type="evidence" value="ECO:0007669"/>
    <property type="project" value="UniProtKB-KW"/>
</dbReference>
<keyword evidence="8" id="KW-0511">Multifunctional enzyme</keyword>
<keyword evidence="2" id="KW-0808">Transferase</keyword>
<feature type="domain" description="Reverse transcriptase" evidence="9">
    <location>
        <begin position="1"/>
        <end position="152"/>
    </location>
</feature>
<dbReference type="Proteomes" id="UP000326396">
    <property type="component" value="Linkage Group LG15"/>
</dbReference>
<evidence type="ECO:0000313" key="10">
    <source>
        <dbReference type="EMBL" id="KAD5802354.1"/>
    </source>
</evidence>
<dbReference type="InterPro" id="IPR000477">
    <property type="entry name" value="RT_dom"/>
</dbReference>
<evidence type="ECO:0000256" key="5">
    <source>
        <dbReference type="ARBA" id="ARBA00022759"/>
    </source>
</evidence>
<evidence type="ECO:0000313" key="11">
    <source>
        <dbReference type="Proteomes" id="UP000326396"/>
    </source>
</evidence>
<dbReference type="InterPro" id="IPR050951">
    <property type="entry name" value="Retrovirus_Pol_polyprotein"/>
</dbReference>
<dbReference type="Gene3D" id="3.10.10.10">
    <property type="entry name" value="HIV Type 1 Reverse Transcriptase, subunit A, domain 1"/>
    <property type="match status" value="1"/>
</dbReference>
<dbReference type="CDD" id="cd09274">
    <property type="entry name" value="RNase_HI_RT_Ty3"/>
    <property type="match status" value="1"/>
</dbReference>
<evidence type="ECO:0000256" key="7">
    <source>
        <dbReference type="ARBA" id="ARBA00022918"/>
    </source>
</evidence>
<dbReference type="GO" id="GO:0004519">
    <property type="term" value="F:endonuclease activity"/>
    <property type="evidence" value="ECO:0007669"/>
    <property type="project" value="UniProtKB-KW"/>
</dbReference>
<proteinExistence type="predicted"/>
<gene>
    <name evidence="10" type="ORF">E3N88_13714</name>
</gene>
<dbReference type="InterPro" id="IPR041577">
    <property type="entry name" value="RT_RNaseH_2"/>
</dbReference>
<sequence>MCIDYRALNKITIPDKYPIPTIDELLDELNGATIFSKLDLRSGYYQIRVAPADVQKSAFRTHSGHYEFKVMPFGLTNAPSTFQATMNDLFRPYLRRFILVFFDDILIYSPSMQQHLHHLQTALELLQQHQFFAKLTKCCFGQAQVLFLGHVVSSAGVQVDQDKISAIQSWPIPVNVKEVRGFLGLTGYYRRFVRNYGIIAKPLTNLTKKEGFLWNDAALRAFNTLKEALMTAPILCLPNFSKPFTIECDASSEGVGAILTQDNHPVAYFSKGFSPSNRLKSAYDRELLALVLAVQKWNHYLMGHHFFIKTDHYTLKQCCKNRD</sequence>
<dbReference type="Pfam" id="PF17919">
    <property type="entry name" value="RT_RNaseH_2"/>
    <property type="match status" value="1"/>
</dbReference>
<keyword evidence="11" id="KW-1185">Reference proteome</keyword>
<dbReference type="Gene3D" id="3.30.70.270">
    <property type="match status" value="2"/>
</dbReference>
<evidence type="ECO:0000256" key="2">
    <source>
        <dbReference type="ARBA" id="ARBA00022679"/>
    </source>
</evidence>
<dbReference type="PANTHER" id="PTHR37984">
    <property type="entry name" value="PROTEIN CBG26694"/>
    <property type="match status" value="1"/>
</dbReference>
<keyword evidence="3" id="KW-0548">Nucleotidyltransferase</keyword>
<keyword evidence="5" id="KW-0255">Endonuclease</keyword>
<keyword evidence="4" id="KW-0540">Nuclease</keyword>
<dbReference type="PROSITE" id="PS50878">
    <property type="entry name" value="RT_POL"/>
    <property type="match status" value="1"/>
</dbReference>
<name>A0A5N6NZD1_9ASTR</name>
<comment type="caution">
    <text evidence="10">The sequence shown here is derived from an EMBL/GenBank/DDBJ whole genome shotgun (WGS) entry which is preliminary data.</text>
</comment>
<dbReference type="CDD" id="cd01647">
    <property type="entry name" value="RT_LTR"/>
    <property type="match status" value="1"/>
</dbReference>
<evidence type="ECO:0000256" key="4">
    <source>
        <dbReference type="ARBA" id="ARBA00022722"/>
    </source>
</evidence>
<protein>
    <recommendedName>
        <fullName evidence="9">Reverse transcriptase domain-containing protein</fullName>
    </recommendedName>
</protein>